<feature type="binding site" evidence="9">
    <location>
        <position position="46"/>
    </location>
    <ligand>
        <name>Mg(2+)</name>
        <dbReference type="ChEBI" id="CHEBI:18420"/>
    </ligand>
</feature>
<dbReference type="InterPro" id="IPR027417">
    <property type="entry name" value="P-loop_NTPase"/>
</dbReference>
<evidence type="ECO:0000313" key="10">
    <source>
        <dbReference type="EMBL" id="GGI51546.1"/>
    </source>
</evidence>
<protein>
    <recommendedName>
        <fullName evidence="9">ATP-dependent dethiobiotin synthetase BioD</fullName>
        <ecNumber evidence="9">6.3.3.3</ecNumber>
    </recommendedName>
    <alternativeName>
        <fullName evidence="9">DTB synthetase</fullName>
        <shortName evidence="9">DTBS</shortName>
    </alternativeName>
    <alternativeName>
        <fullName evidence="9">Dethiobiotin synthase</fullName>
    </alternativeName>
</protein>
<feature type="binding site" evidence="9">
    <location>
        <begin position="102"/>
        <end position="105"/>
    </location>
    <ligand>
        <name>ATP</name>
        <dbReference type="ChEBI" id="CHEBI:30616"/>
    </ligand>
</feature>
<feature type="binding site" evidence="9">
    <location>
        <position position="102"/>
    </location>
    <ligand>
        <name>Mg(2+)</name>
        <dbReference type="ChEBI" id="CHEBI:18420"/>
    </ligand>
</feature>
<dbReference type="Proteomes" id="UP000662074">
    <property type="component" value="Unassembled WGS sequence"/>
</dbReference>
<comment type="catalytic activity">
    <reaction evidence="8">
        <text>(7R,8S)-8-amino-7-(carboxyamino)nonanoate + ATP = (4R,5S)-dethiobiotin + ADP + phosphate + H(+)</text>
        <dbReference type="Rhea" id="RHEA:63684"/>
        <dbReference type="ChEBI" id="CHEBI:15378"/>
        <dbReference type="ChEBI" id="CHEBI:30616"/>
        <dbReference type="ChEBI" id="CHEBI:43474"/>
        <dbReference type="ChEBI" id="CHEBI:149470"/>
        <dbReference type="ChEBI" id="CHEBI:149473"/>
        <dbReference type="ChEBI" id="CHEBI:456216"/>
    </reaction>
</comment>
<keyword evidence="1 9" id="KW-0963">Cytoplasm</keyword>
<comment type="catalytic activity">
    <reaction evidence="9">
        <text>(7R,8S)-7,8-diammoniononanoate + CO2 + ATP = (4R,5S)-dethiobiotin + ADP + phosphate + 3 H(+)</text>
        <dbReference type="Rhea" id="RHEA:15805"/>
        <dbReference type="ChEBI" id="CHEBI:15378"/>
        <dbReference type="ChEBI" id="CHEBI:16526"/>
        <dbReference type="ChEBI" id="CHEBI:30616"/>
        <dbReference type="ChEBI" id="CHEBI:43474"/>
        <dbReference type="ChEBI" id="CHEBI:149469"/>
        <dbReference type="ChEBI" id="CHEBI:149473"/>
        <dbReference type="ChEBI" id="CHEBI:456216"/>
        <dbReference type="EC" id="6.3.3.3"/>
    </reaction>
</comment>
<dbReference type="GO" id="GO:0004141">
    <property type="term" value="F:dethiobiotin synthase activity"/>
    <property type="evidence" value="ECO:0007669"/>
    <property type="project" value="UniProtKB-UniRule"/>
</dbReference>
<evidence type="ECO:0000313" key="11">
    <source>
        <dbReference type="Proteomes" id="UP000662074"/>
    </source>
</evidence>
<dbReference type="EC" id="6.3.3.3" evidence="9"/>
<dbReference type="GO" id="GO:0009102">
    <property type="term" value="P:biotin biosynthetic process"/>
    <property type="evidence" value="ECO:0007669"/>
    <property type="project" value="UniProtKB-UniRule"/>
</dbReference>
<keyword evidence="2 9" id="KW-0436">Ligase</keyword>
<organism evidence="10 11">
    <name type="scientific">Mucilaginibacter galii</name>
    <dbReference type="NCBI Taxonomy" id="2005073"/>
    <lineage>
        <taxon>Bacteria</taxon>
        <taxon>Pseudomonadati</taxon>
        <taxon>Bacteroidota</taxon>
        <taxon>Sphingobacteriia</taxon>
        <taxon>Sphingobacteriales</taxon>
        <taxon>Sphingobacteriaceae</taxon>
        <taxon>Mucilaginibacter</taxon>
    </lineage>
</organism>
<evidence type="ECO:0000256" key="9">
    <source>
        <dbReference type="HAMAP-Rule" id="MF_00336"/>
    </source>
</evidence>
<dbReference type="NCBIfam" id="TIGR00347">
    <property type="entry name" value="bioD"/>
    <property type="match status" value="1"/>
</dbReference>
<keyword evidence="5 9" id="KW-0093">Biotin biosynthesis</keyword>
<comment type="subcellular location">
    <subcellularLocation>
        <location evidence="9">Cytoplasm</location>
    </subcellularLocation>
</comment>
<evidence type="ECO:0000256" key="3">
    <source>
        <dbReference type="ARBA" id="ARBA00022723"/>
    </source>
</evidence>
<dbReference type="HAMAP" id="MF_00336">
    <property type="entry name" value="BioD"/>
    <property type="match status" value="1"/>
</dbReference>
<reference evidence="10" key="1">
    <citation type="journal article" date="2014" name="Int. J. Syst. Evol. Microbiol.">
        <title>Complete genome sequence of Corynebacterium casei LMG S-19264T (=DSM 44701T), isolated from a smear-ripened cheese.</title>
        <authorList>
            <consortium name="US DOE Joint Genome Institute (JGI-PGF)"/>
            <person name="Walter F."/>
            <person name="Albersmeier A."/>
            <person name="Kalinowski J."/>
            <person name="Ruckert C."/>
        </authorList>
    </citation>
    <scope>NUCLEOTIDE SEQUENCE</scope>
    <source>
        <strain evidence="10">CCM 8711</strain>
    </source>
</reference>
<dbReference type="SUPFAM" id="SSF52540">
    <property type="entry name" value="P-loop containing nucleoside triphosphate hydrolases"/>
    <property type="match status" value="1"/>
</dbReference>
<dbReference type="EMBL" id="BMDO01000007">
    <property type="protein sequence ID" value="GGI51546.1"/>
    <property type="molecule type" value="Genomic_DNA"/>
</dbReference>
<comment type="function">
    <text evidence="9">Catalyzes a mechanistically unusual reaction, the ATP-dependent insertion of CO2 between the N7 and N8 nitrogen atoms of 7,8-diaminopelargonic acid (DAPA, also called 7,8-diammoniononanoate) to form a ureido ring.</text>
</comment>
<dbReference type="RefSeq" id="WP_188417649.1">
    <property type="nucleotide sequence ID" value="NZ_BMDO01000007.1"/>
</dbReference>
<accession>A0A917N242</accession>
<comment type="subunit">
    <text evidence="9">Homodimer.</text>
</comment>
<keyword evidence="11" id="KW-1185">Reference proteome</keyword>
<comment type="pathway">
    <text evidence="9">Cofactor biosynthesis; biotin biosynthesis; biotin from 7,8-diaminononanoate: step 1/2.</text>
</comment>
<feature type="binding site" evidence="9">
    <location>
        <position position="19"/>
    </location>
    <ligand>
        <name>Mg(2+)</name>
        <dbReference type="ChEBI" id="CHEBI:18420"/>
    </ligand>
</feature>
<comment type="similarity">
    <text evidence="9">Belongs to the dethiobiotin synthetase family.</text>
</comment>
<evidence type="ECO:0000256" key="8">
    <source>
        <dbReference type="ARBA" id="ARBA00047386"/>
    </source>
</evidence>
<dbReference type="GO" id="GO:0005524">
    <property type="term" value="F:ATP binding"/>
    <property type="evidence" value="ECO:0007669"/>
    <property type="project" value="UniProtKB-UniRule"/>
</dbReference>
<evidence type="ECO:0000256" key="1">
    <source>
        <dbReference type="ARBA" id="ARBA00022490"/>
    </source>
</evidence>
<dbReference type="AlphaFoldDB" id="A0A917N242"/>
<evidence type="ECO:0000256" key="2">
    <source>
        <dbReference type="ARBA" id="ARBA00022598"/>
    </source>
</evidence>
<dbReference type="PANTHER" id="PTHR43210">
    <property type="entry name" value="DETHIOBIOTIN SYNTHETASE"/>
    <property type="match status" value="1"/>
</dbReference>
<dbReference type="CDD" id="cd03109">
    <property type="entry name" value="DTBS"/>
    <property type="match status" value="1"/>
</dbReference>
<dbReference type="PANTHER" id="PTHR43210:SF2">
    <property type="entry name" value="ATP-DEPENDENT DETHIOBIOTIN SYNTHETASE BIOD 2"/>
    <property type="match status" value="1"/>
</dbReference>
<evidence type="ECO:0000256" key="5">
    <source>
        <dbReference type="ARBA" id="ARBA00022756"/>
    </source>
</evidence>
<keyword evidence="7 9" id="KW-0460">Magnesium</keyword>
<keyword evidence="4 9" id="KW-0547">Nucleotide-binding</keyword>
<evidence type="ECO:0000256" key="7">
    <source>
        <dbReference type="ARBA" id="ARBA00022842"/>
    </source>
</evidence>
<feature type="binding site" evidence="9">
    <location>
        <begin position="15"/>
        <end position="20"/>
    </location>
    <ligand>
        <name>ATP</name>
        <dbReference type="ChEBI" id="CHEBI:30616"/>
    </ligand>
</feature>
<proteinExistence type="inferred from homology"/>
<evidence type="ECO:0000256" key="6">
    <source>
        <dbReference type="ARBA" id="ARBA00022840"/>
    </source>
</evidence>
<sequence>MANKPPLFVTGIGTDVGKTVVSAILVEKLKADYWKPIQSGDLDNTDTMKVQALISNPISKFQPEAYRLTQPFSPHKSADLDGIAIDLNQIMLPQTDNQLIIEGAGGLMVPLNNQHFIIDLIQKFDAEVVLVVKHYLGSINHTLLSLELLKQKKIKVRALIFNGDSDEYAESAIISHSSEISTCRIKRSLKEVDKAFILNENLNNNTFRI</sequence>
<feature type="binding site" evidence="9">
    <location>
        <position position="39"/>
    </location>
    <ligand>
        <name>substrate</name>
    </ligand>
</feature>
<dbReference type="GO" id="GO:0000287">
    <property type="term" value="F:magnesium ion binding"/>
    <property type="evidence" value="ECO:0007669"/>
    <property type="project" value="UniProtKB-UniRule"/>
</dbReference>
<feature type="active site" evidence="9">
    <location>
        <position position="35"/>
    </location>
</feature>
<reference evidence="10" key="2">
    <citation type="submission" date="2020-09" db="EMBL/GenBank/DDBJ databases">
        <authorList>
            <person name="Sun Q."/>
            <person name="Sedlacek I."/>
        </authorList>
    </citation>
    <scope>NUCLEOTIDE SEQUENCE</scope>
    <source>
        <strain evidence="10">CCM 8711</strain>
    </source>
</reference>
<dbReference type="Pfam" id="PF13500">
    <property type="entry name" value="AAA_26"/>
    <property type="match status" value="1"/>
</dbReference>
<evidence type="ECO:0000256" key="4">
    <source>
        <dbReference type="ARBA" id="ARBA00022741"/>
    </source>
</evidence>
<keyword evidence="6 9" id="KW-0067">ATP-binding</keyword>
<comment type="caution">
    <text evidence="9">Lacks conserved residue(s) required for the propagation of feature annotation.</text>
</comment>
<comment type="caution">
    <text evidence="10">The sequence shown here is derived from an EMBL/GenBank/DDBJ whole genome shotgun (WGS) entry which is preliminary data.</text>
</comment>
<dbReference type="Gene3D" id="3.40.50.300">
    <property type="entry name" value="P-loop containing nucleotide triphosphate hydrolases"/>
    <property type="match status" value="1"/>
</dbReference>
<dbReference type="InterPro" id="IPR004472">
    <property type="entry name" value="DTB_synth_BioD"/>
</dbReference>
<gene>
    <name evidence="9 10" type="primary">bioD</name>
    <name evidence="10" type="ORF">GCM10011425_27580</name>
</gene>
<comment type="cofactor">
    <cofactor evidence="9">
        <name>Mg(2+)</name>
        <dbReference type="ChEBI" id="CHEBI:18420"/>
    </cofactor>
</comment>
<dbReference type="GO" id="GO:0005829">
    <property type="term" value="C:cytosol"/>
    <property type="evidence" value="ECO:0007669"/>
    <property type="project" value="TreeGrafter"/>
</dbReference>
<name>A0A917N242_9SPHI</name>
<keyword evidence="3 9" id="KW-0479">Metal-binding</keyword>
<feature type="binding site" evidence="9">
    <location>
        <position position="46"/>
    </location>
    <ligand>
        <name>ATP</name>
        <dbReference type="ChEBI" id="CHEBI:30616"/>
    </ligand>
</feature>